<dbReference type="GO" id="GO:0006208">
    <property type="term" value="P:pyrimidine nucleobase catabolic process"/>
    <property type="evidence" value="ECO:0007669"/>
    <property type="project" value="TreeGrafter"/>
</dbReference>
<dbReference type="RefSeq" id="WP_197311031.1">
    <property type="nucleotide sequence ID" value="NZ_JADZLT010000049.1"/>
</dbReference>
<protein>
    <submittedName>
        <fullName evidence="3">Flavin reductase</fullName>
    </submittedName>
</protein>
<reference evidence="3" key="1">
    <citation type="submission" date="2020-12" db="EMBL/GenBank/DDBJ databases">
        <title>Methylobrevis albus sp. nov., isolated from fresh water lack sediment.</title>
        <authorList>
            <person name="Zou Q."/>
        </authorList>
    </citation>
    <scope>NUCLEOTIDE SEQUENCE</scope>
    <source>
        <strain evidence="3">L22</strain>
    </source>
</reference>
<dbReference type="GO" id="GO:0042602">
    <property type="term" value="F:riboflavin reductase (NADPH) activity"/>
    <property type="evidence" value="ECO:0007669"/>
    <property type="project" value="TreeGrafter"/>
</dbReference>
<dbReference type="SMART" id="SM00903">
    <property type="entry name" value="Flavin_Reduct"/>
    <property type="match status" value="1"/>
</dbReference>
<name>A0A931I206_9HYPH</name>
<feature type="domain" description="Flavin reductase like" evidence="2">
    <location>
        <begin position="29"/>
        <end position="176"/>
    </location>
</feature>
<organism evidence="3 4">
    <name type="scientific">Methylobrevis albus</name>
    <dbReference type="NCBI Taxonomy" id="2793297"/>
    <lineage>
        <taxon>Bacteria</taxon>
        <taxon>Pseudomonadati</taxon>
        <taxon>Pseudomonadota</taxon>
        <taxon>Alphaproteobacteria</taxon>
        <taxon>Hyphomicrobiales</taxon>
        <taxon>Pleomorphomonadaceae</taxon>
        <taxon>Methylobrevis</taxon>
    </lineage>
</organism>
<dbReference type="AlphaFoldDB" id="A0A931I206"/>
<dbReference type="PANTHER" id="PTHR30466:SF1">
    <property type="entry name" value="FMN REDUCTASE (NADH) RUTF"/>
    <property type="match status" value="1"/>
</dbReference>
<dbReference type="PANTHER" id="PTHR30466">
    <property type="entry name" value="FLAVIN REDUCTASE"/>
    <property type="match status" value="1"/>
</dbReference>
<evidence type="ECO:0000256" key="1">
    <source>
        <dbReference type="ARBA" id="ARBA00023002"/>
    </source>
</evidence>
<proteinExistence type="predicted"/>
<dbReference type="EMBL" id="JADZLT010000049">
    <property type="protein sequence ID" value="MBH0237979.1"/>
    <property type="molecule type" value="Genomic_DNA"/>
</dbReference>
<dbReference type="InterPro" id="IPR012349">
    <property type="entry name" value="Split_barrel_FMN-bd"/>
</dbReference>
<dbReference type="Gene3D" id="2.30.110.10">
    <property type="entry name" value="Electron Transport, Fmn-binding Protein, Chain A"/>
    <property type="match status" value="1"/>
</dbReference>
<keyword evidence="1" id="KW-0560">Oxidoreductase</keyword>
<comment type="caution">
    <text evidence="3">The sequence shown here is derived from an EMBL/GenBank/DDBJ whole genome shotgun (WGS) entry which is preliminary data.</text>
</comment>
<dbReference type="Proteomes" id="UP000631694">
    <property type="component" value="Unassembled WGS sequence"/>
</dbReference>
<gene>
    <name evidence="3" type="ORF">I5731_09120</name>
</gene>
<dbReference type="Pfam" id="PF01613">
    <property type="entry name" value="Flavin_Reduct"/>
    <property type="match status" value="1"/>
</dbReference>
<keyword evidence="4" id="KW-1185">Reference proteome</keyword>
<dbReference type="InterPro" id="IPR050268">
    <property type="entry name" value="NADH-dep_flavin_reductase"/>
</dbReference>
<accession>A0A931I206</accession>
<evidence type="ECO:0000313" key="3">
    <source>
        <dbReference type="EMBL" id="MBH0237979.1"/>
    </source>
</evidence>
<evidence type="ECO:0000259" key="2">
    <source>
        <dbReference type="SMART" id="SM00903"/>
    </source>
</evidence>
<evidence type="ECO:0000313" key="4">
    <source>
        <dbReference type="Proteomes" id="UP000631694"/>
    </source>
</evidence>
<dbReference type="SUPFAM" id="SSF50475">
    <property type="entry name" value="FMN-binding split barrel"/>
    <property type="match status" value="1"/>
</dbReference>
<dbReference type="GO" id="GO:0010181">
    <property type="term" value="F:FMN binding"/>
    <property type="evidence" value="ECO:0007669"/>
    <property type="project" value="InterPro"/>
</dbReference>
<dbReference type="InterPro" id="IPR002563">
    <property type="entry name" value="Flavin_Rdtase-like_dom"/>
</dbReference>
<sequence>MTLSSATLSPVPVAEPLPPVDKLVYRSAMSRLAAAVNIITSAGDDGWCGFTASAVSSVTDAPPTLLVCINRGTQAHPTITSSRILCVNTVAGPHEDLSMLFAGAGGNKDMAARFASAEWTTLATGAPVLIGAAVAFDCRVVDIASVGSHDVLYCEVVAVREEAADSLVYFSRKFHRLA</sequence>